<dbReference type="GO" id="GO:0005385">
    <property type="term" value="F:zinc ion transmembrane transporter activity"/>
    <property type="evidence" value="ECO:0007669"/>
    <property type="project" value="TreeGrafter"/>
</dbReference>
<comment type="subcellular location">
    <subcellularLocation>
        <location evidence="1">Membrane</location>
        <topology evidence="1">Multi-pass membrane protein</topology>
    </subcellularLocation>
</comment>
<dbReference type="Pfam" id="PF02535">
    <property type="entry name" value="Zip"/>
    <property type="match status" value="1"/>
</dbReference>
<evidence type="ECO:0000313" key="6">
    <source>
        <dbReference type="EMBL" id="VVZ95172.1"/>
    </source>
</evidence>
<feature type="transmembrane region" description="Helical" evidence="5">
    <location>
        <begin position="195"/>
        <end position="215"/>
    </location>
</feature>
<evidence type="ECO:0000256" key="4">
    <source>
        <dbReference type="ARBA" id="ARBA00023136"/>
    </source>
</evidence>
<evidence type="ECO:0000256" key="5">
    <source>
        <dbReference type="SAM" id="Phobius"/>
    </source>
</evidence>
<organism evidence="6 7">
    <name type="scientific">Halomonas lysinitropha</name>
    <dbReference type="NCBI Taxonomy" id="2607506"/>
    <lineage>
        <taxon>Bacteria</taxon>
        <taxon>Pseudomonadati</taxon>
        <taxon>Pseudomonadota</taxon>
        <taxon>Gammaproteobacteria</taxon>
        <taxon>Oceanospirillales</taxon>
        <taxon>Halomonadaceae</taxon>
        <taxon>Halomonas</taxon>
    </lineage>
</organism>
<keyword evidence="3 5" id="KW-1133">Transmembrane helix</keyword>
<feature type="transmembrane region" description="Helical" evidence="5">
    <location>
        <begin position="170"/>
        <end position="189"/>
    </location>
</feature>
<keyword evidence="2 5" id="KW-0812">Transmembrane</keyword>
<feature type="transmembrane region" description="Helical" evidence="5">
    <location>
        <begin position="227"/>
        <end position="246"/>
    </location>
</feature>
<protein>
    <submittedName>
        <fullName evidence="6">Zinc transporter ZupT</fullName>
    </submittedName>
</protein>
<dbReference type="PANTHER" id="PTHR11040">
    <property type="entry name" value="ZINC/IRON TRANSPORTER"/>
    <property type="match status" value="1"/>
</dbReference>
<name>A0A5K1I7X0_9GAMM</name>
<feature type="transmembrane region" description="Helical" evidence="5">
    <location>
        <begin position="67"/>
        <end position="87"/>
    </location>
</feature>
<dbReference type="PANTHER" id="PTHR11040:SF70">
    <property type="entry name" value="OS05G0316100 PROTEIN"/>
    <property type="match status" value="1"/>
</dbReference>
<dbReference type="RefSeq" id="WP_151442899.1">
    <property type="nucleotide sequence ID" value="NZ_CABVOU010000027.1"/>
</dbReference>
<keyword evidence="7" id="KW-1185">Reference proteome</keyword>
<reference evidence="6 7" key="1">
    <citation type="submission" date="2019-09" db="EMBL/GenBank/DDBJ databases">
        <authorList>
            <person name="Criscuolo A."/>
        </authorList>
    </citation>
    <scope>NUCLEOTIDE SEQUENCE [LARGE SCALE GENOMIC DNA]</scope>
    <source>
        <strain evidence="7">3(2)</strain>
    </source>
</reference>
<dbReference type="AlphaFoldDB" id="A0A5K1I7X0"/>
<feature type="transmembrane region" description="Helical" evidence="5">
    <location>
        <begin position="38"/>
        <end position="55"/>
    </location>
</feature>
<accession>A0A5K1I7X0</accession>
<keyword evidence="4 5" id="KW-0472">Membrane</keyword>
<proteinExistence type="predicted"/>
<evidence type="ECO:0000313" key="7">
    <source>
        <dbReference type="Proteomes" id="UP000326725"/>
    </source>
</evidence>
<feature type="transmembrane region" description="Helical" evidence="5">
    <location>
        <begin position="134"/>
        <end position="158"/>
    </location>
</feature>
<evidence type="ECO:0000256" key="1">
    <source>
        <dbReference type="ARBA" id="ARBA00004141"/>
    </source>
</evidence>
<gene>
    <name evidence="6" type="ORF">HALO32_01237</name>
</gene>
<dbReference type="InterPro" id="IPR003689">
    <property type="entry name" value="ZIP"/>
</dbReference>
<feature type="transmembrane region" description="Helical" evidence="5">
    <location>
        <begin position="107"/>
        <end position="128"/>
    </location>
</feature>
<evidence type="ECO:0000256" key="3">
    <source>
        <dbReference type="ARBA" id="ARBA00022989"/>
    </source>
</evidence>
<evidence type="ECO:0000256" key="2">
    <source>
        <dbReference type="ARBA" id="ARBA00022692"/>
    </source>
</evidence>
<dbReference type="EMBL" id="CABVOU010000027">
    <property type="protein sequence ID" value="VVZ95172.1"/>
    <property type="molecule type" value="Genomic_DNA"/>
</dbReference>
<sequence>MALDVTLLTVFIAAMITALATGLGALPFLFVKQFGKRWLSLFNALAAGLMLAASHSLISEGGTLDPWLTMIGMLLGLGLVIGSDAWISRHGSPDINELTGANARKALLILGVMTMHSFAEGVGVGVSYGGGESLGVFISTAIAVHNIPEGLAISLVLIPRGMSVLKAGGWSIFTSLPQPLMAVPAFLFVTWFEPFLPIGLGLAAGAMIWMVFAELVPDAMKDASGRAVGTTVTLAFMAMFAFQHLID</sequence>
<feature type="transmembrane region" description="Helical" evidence="5">
    <location>
        <begin position="6"/>
        <end position="31"/>
    </location>
</feature>
<dbReference type="GO" id="GO:0016020">
    <property type="term" value="C:membrane"/>
    <property type="evidence" value="ECO:0007669"/>
    <property type="project" value="UniProtKB-SubCell"/>
</dbReference>
<dbReference type="Proteomes" id="UP000326725">
    <property type="component" value="Unassembled WGS sequence"/>
</dbReference>